<organism evidence="1 2">
    <name type="scientific">Brucella intermedia LMG 3301</name>
    <dbReference type="NCBI Taxonomy" id="641118"/>
    <lineage>
        <taxon>Bacteria</taxon>
        <taxon>Pseudomonadati</taxon>
        <taxon>Pseudomonadota</taxon>
        <taxon>Alphaproteobacteria</taxon>
        <taxon>Hyphomicrobiales</taxon>
        <taxon>Brucellaceae</taxon>
        <taxon>Brucella/Ochrobactrum group</taxon>
        <taxon>Brucella</taxon>
    </lineage>
</organism>
<evidence type="ECO:0000313" key="1">
    <source>
        <dbReference type="EMBL" id="EEQ94658.1"/>
    </source>
</evidence>
<dbReference type="AlphaFoldDB" id="C4WR03"/>
<gene>
    <name evidence="1" type="ORF">OINT_2001905</name>
</gene>
<evidence type="ECO:0000313" key="2">
    <source>
        <dbReference type="Proteomes" id="UP000004386"/>
    </source>
</evidence>
<dbReference type="EMBL" id="ACQA01000002">
    <property type="protein sequence ID" value="EEQ94658.1"/>
    <property type="molecule type" value="Genomic_DNA"/>
</dbReference>
<proteinExistence type="predicted"/>
<comment type="caution">
    <text evidence="1">The sequence shown here is derived from an EMBL/GenBank/DDBJ whole genome shotgun (WGS) entry which is preliminary data.</text>
</comment>
<sequence>MIYSLMLTCRACGHSDLAAARAHGVPQRDDDADIGDLLPINFSKTSAA</sequence>
<reference evidence="1 2" key="1">
    <citation type="submission" date="2009-05" db="EMBL/GenBank/DDBJ databases">
        <authorList>
            <person name="Setubal J.C."/>
            <person name="Boyle S."/>
            <person name="Crasta O.R."/>
            <person name="Gillespie J.J."/>
            <person name="Kenyon R.W."/>
            <person name="Lu J."/>
            <person name="Mane S."/>
            <person name="Nagrani S."/>
            <person name="Shallom J.M."/>
            <person name="Shallom S."/>
            <person name="Shukla M."/>
            <person name="Snyder E.E."/>
            <person name="Sobral B.W."/>
            <person name="Wattam A.R."/>
            <person name="Will R."/>
            <person name="Williams K."/>
            <person name="Yoo H."/>
            <person name="Munk C."/>
            <person name="Tapia R."/>
            <person name="Green L."/>
            <person name="Rogers Y."/>
            <person name="Detter J.C."/>
            <person name="Bruce D."/>
            <person name="Brettin T.S."/>
            <person name="Tsolis R."/>
        </authorList>
    </citation>
    <scope>NUCLEOTIDE SEQUENCE [LARGE SCALE GENOMIC DNA]</scope>
    <source>
        <strain evidence="1 2">LMG 3301</strain>
    </source>
</reference>
<name>C4WR03_9HYPH</name>
<dbReference type="Proteomes" id="UP000004386">
    <property type="component" value="Unassembled WGS sequence"/>
</dbReference>
<protein>
    <submittedName>
        <fullName evidence="1">Transposase family protein</fullName>
    </submittedName>
</protein>
<dbReference type="HOGENOM" id="CLU_3155548_0_0_5"/>
<accession>C4WR03</accession>